<evidence type="ECO:0000313" key="2">
    <source>
        <dbReference type="EMBL" id="KAF0290728.1"/>
    </source>
</evidence>
<feature type="region of interest" description="Disordered" evidence="1">
    <location>
        <begin position="114"/>
        <end position="169"/>
    </location>
</feature>
<comment type="caution">
    <text evidence="2">The sequence shown here is derived from an EMBL/GenBank/DDBJ whole genome shotgun (WGS) entry which is preliminary data.</text>
</comment>
<dbReference type="Proteomes" id="UP000440578">
    <property type="component" value="Unassembled WGS sequence"/>
</dbReference>
<accession>A0A6A4VK36</accession>
<dbReference type="InterPro" id="IPR019351">
    <property type="entry name" value="DUF2039"/>
</dbReference>
<feature type="compositionally biased region" description="Basic and acidic residues" evidence="1">
    <location>
        <begin position="133"/>
        <end position="146"/>
    </location>
</feature>
<proteinExistence type="predicted"/>
<sequence length="169" mass="19529">MHDTSRRTKLLNNMEVHGVCQRCKDIIDWKIKYKKYKPLTAPKTCTKCHQKTITQAYRTICRNCASSLQVCEKCGESKTVIPKTILTPQEQMKEEAELEKELKGLPERKRRSLKRCMAKERSNPDSDPNNFIRDMRQRIEDVRQGLDDSLSDVSDYTSGEESGGEEGEE</sequence>
<dbReference type="OrthoDB" id="250548at2759"/>
<gene>
    <name evidence="2" type="primary">CI085</name>
    <name evidence="2" type="ORF">FJT64_011114</name>
</gene>
<dbReference type="Pfam" id="PF10217">
    <property type="entry name" value="DUF2039"/>
    <property type="match status" value="1"/>
</dbReference>
<dbReference type="EMBL" id="VIIS01001934">
    <property type="protein sequence ID" value="KAF0290728.1"/>
    <property type="molecule type" value="Genomic_DNA"/>
</dbReference>
<organism evidence="2 3">
    <name type="scientific">Amphibalanus amphitrite</name>
    <name type="common">Striped barnacle</name>
    <name type="synonym">Balanus amphitrite</name>
    <dbReference type="NCBI Taxonomy" id="1232801"/>
    <lineage>
        <taxon>Eukaryota</taxon>
        <taxon>Metazoa</taxon>
        <taxon>Ecdysozoa</taxon>
        <taxon>Arthropoda</taxon>
        <taxon>Crustacea</taxon>
        <taxon>Multicrustacea</taxon>
        <taxon>Cirripedia</taxon>
        <taxon>Thoracica</taxon>
        <taxon>Thoracicalcarea</taxon>
        <taxon>Balanomorpha</taxon>
        <taxon>Balanoidea</taxon>
        <taxon>Balanidae</taxon>
        <taxon>Amphibalaninae</taxon>
        <taxon>Amphibalanus</taxon>
    </lineage>
</organism>
<reference evidence="2 3" key="1">
    <citation type="submission" date="2019-07" db="EMBL/GenBank/DDBJ databases">
        <title>Draft genome assembly of a fouling barnacle, Amphibalanus amphitrite (Darwin, 1854): The first reference genome for Thecostraca.</title>
        <authorList>
            <person name="Kim W."/>
        </authorList>
    </citation>
    <scope>NUCLEOTIDE SEQUENCE [LARGE SCALE GENOMIC DNA]</scope>
    <source>
        <strain evidence="2">SNU_AA5</strain>
        <tissue evidence="2">Soma without cirri and trophi</tissue>
    </source>
</reference>
<name>A0A6A4VK36_AMPAM</name>
<evidence type="ECO:0000313" key="3">
    <source>
        <dbReference type="Proteomes" id="UP000440578"/>
    </source>
</evidence>
<dbReference type="AlphaFoldDB" id="A0A6A4VK36"/>
<dbReference type="PANTHER" id="PTHR22876">
    <property type="entry name" value="ZGC:101016"/>
    <property type="match status" value="1"/>
</dbReference>
<keyword evidence="3" id="KW-1185">Reference proteome</keyword>
<dbReference type="PANTHER" id="PTHR22876:SF5">
    <property type="entry name" value="CHROMOSOME 9 OPEN READING FRAME 85"/>
    <property type="match status" value="1"/>
</dbReference>
<evidence type="ECO:0000256" key="1">
    <source>
        <dbReference type="SAM" id="MobiDB-lite"/>
    </source>
</evidence>
<protein>
    <submittedName>
        <fullName evidence="2">Uncharacterized protein</fullName>
    </submittedName>
</protein>